<evidence type="ECO:0000313" key="1">
    <source>
        <dbReference type="EMBL" id="GFD48101.1"/>
    </source>
</evidence>
<organism evidence="1">
    <name type="scientific">Tanacetum cinerariifolium</name>
    <name type="common">Dalmatian daisy</name>
    <name type="synonym">Chrysanthemum cinerariifolium</name>
    <dbReference type="NCBI Taxonomy" id="118510"/>
    <lineage>
        <taxon>Eukaryota</taxon>
        <taxon>Viridiplantae</taxon>
        <taxon>Streptophyta</taxon>
        <taxon>Embryophyta</taxon>
        <taxon>Tracheophyta</taxon>
        <taxon>Spermatophyta</taxon>
        <taxon>Magnoliopsida</taxon>
        <taxon>eudicotyledons</taxon>
        <taxon>Gunneridae</taxon>
        <taxon>Pentapetalae</taxon>
        <taxon>asterids</taxon>
        <taxon>campanulids</taxon>
        <taxon>Asterales</taxon>
        <taxon>Asteraceae</taxon>
        <taxon>Asteroideae</taxon>
        <taxon>Anthemideae</taxon>
        <taxon>Anthemidinae</taxon>
        <taxon>Tanacetum</taxon>
    </lineage>
</organism>
<sequence length="127" mass="14197">MLSALQKAKKNGAKIISVNPLIEAGLNHFKNPQDFMNPIKALGVLMGDGTPITDLYLQVRVDGDMGLLRGIMKHLFEAEDRNPGQVVDHAFIKEFTTGFESFEQNIRNTKWEDIEELSGISRGLLLE</sequence>
<dbReference type="PANTHER" id="PTHR43105">
    <property type="entry name" value="RESPIRATORY NITRATE REDUCTASE"/>
    <property type="match status" value="1"/>
</dbReference>
<feature type="non-terminal residue" evidence="1">
    <location>
        <position position="127"/>
    </location>
</feature>
<dbReference type="GO" id="GO:0016020">
    <property type="term" value="C:membrane"/>
    <property type="evidence" value="ECO:0007669"/>
    <property type="project" value="TreeGrafter"/>
</dbReference>
<reference evidence="1" key="1">
    <citation type="journal article" date="2019" name="Sci. Rep.">
        <title>Draft genome of Tanacetum cinerariifolium, the natural source of mosquito coil.</title>
        <authorList>
            <person name="Yamashiro T."/>
            <person name="Shiraishi A."/>
            <person name="Satake H."/>
            <person name="Nakayama K."/>
        </authorList>
    </citation>
    <scope>NUCLEOTIDE SEQUENCE</scope>
</reference>
<proteinExistence type="predicted"/>
<dbReference type="InterPro" id="IPR050123">
    <property type="entry name" value="Prok_molybdopt-oxidoreductase"/>
</dbReference>
<dbReference type="EMBL" id="BKCJ011715238">
    <property type="protein sequence ID" value="GFD48101.1"/>
    <property type="molecule type" value="Genomic_DNA"/>
</dbReference>
<dbReference type="AlphaFoldDB" id="A0A699WTL0"/>
<gene>
    <name evidence="1" type="ORF">Tci_920070</name>
</gene>
<dbReference type="PANTHER" id="PTHR43105:SF4">
    <property type="entry name" value="PROTEIN YDEP"/>
    <property type="match status" value="1"/>
</dbReference>
<protein>
    <submittedName>
        <fullName evidence="1">Uncharacterized protein</fullName>
    </submittedName>
</protein>
<dbReference type="SUPFAM" id="SSF53706">
    <property type="entry name" value="Formate dehydrogenase/DMSO reductase, domains 1-3"/>
    <property type="match status" value="1"/>
</dbReference>
<comment type="caution">
    <text evidence="1">The sequence shown here is derived from an EMBL/GenBank/DDBJ whole genome shotgun (WGS) entry which is preliminary data.</text>
</comment>
<name>A0A699WTL0_TANCI</name>
<dbReference type="Gene3D" id="3.40.228.10">
    <property type="entry name" value="Dimethylsulfoxide Reductase, domain 2"/>
    <property type="match status" value="1"/>
</dbReference>
<accession>A0A699WTL0</accession>